<feature type="compositionally biased region" description="Low complexity" evidence="1">
    <location>
        <begin position="225"/>
        <end position="269"/>
    </location>
</feature>
<proteinExistence type="predicted"/>
<reference evidence="2" key="1">
    <citation type="journal article" date="2023" name="Mol. Phylogenet. Evol.">
        <title>Genome-scale phylogeny and comparative genomics of the fungal order Sordariales.</title>
        <authorList>
            <person name="Hensen N."/>
            <person name="Bonometti L."/>
            <person name="Westerberg I."/>
            <person name="Brannstrom I.O."/>
            <person name="Guillou S."/>
            <person name="Cros-Aarteil S."/>
            <person name="Calhoun S."/>
            <person name="Haridas S."/>
            <person name="Kuo A."/>
            <person name="Mondo S."/>
            <person name="Pangilinan J."/>
            <person name="Riley R."/>
            <person name="LaButti K."/>
            <person name="Andreopoulos B."/>
            <person name="Lipzen A."/>
            <person name="Chen C."/>
            <person name="Yan M."/>
            <person name="Daum C."/>
            <person name="Ng V."/>
            <person name="Clum A."/>
            <person name="Steindorff A."/>
            <person name="Ohm R.A."/>
            <person name="Martin F."/>
            <person name="Silar P."/>
            <person name="Natvig D.O."/>
            <person name="Lalanne C."/>
            <person name="Gautier V."/>
            <person name="Ament-Velasquez S.L."/>
            <person name="Kruys A."/>
            <person name="Hutchinson M.I."/>
            <person name="Powell A.J."/>
            <person name="Barry K."/>
            <person name="Miller A.N."/>
            <person name="Grigoriev I.V."/>
            <person name="Debuchy R."/>
            <person name="Gladieux P."/>
            <person name="Hiltunen Thoren M."/>
            <person name="Johannesson H."/>
        </authorList>
    </citation>
    <scope>NUCLEOTIDE SEQUENCE</scope>
    <source>
        <strain evidence="2">CBS 118394</strain>
    </source>
</reference>
<dbReference type="AlphaFoldDB" id="A0AAE0IJP4"/>
<evidence type="ECO:0000313" key="3">
    <source>
        <dbReference type="Proteomes" id="UP001283341"/>
    </source>
</evidence>
<dbReference type="EMBL" id="JAUEDM010000002">
    <property type="protein sequence ID" value="KAK3326290.1"/>
    <property type="molecule type" value="Genomic_DNA"/>
</dbReference>
<organism evidence="2 3">
    <name type="scientific">Apodospora peruviana</name>
    <dbReference type="NCBI Taxonomy" id="516989"/>
    <lineage>
        <taxon>Eukaryota</taxon>
        <taxon>Fungi</taxon>
        <taxon>Dikarya</taxon>
        <taxon>Ascomycota</taxon>
        <taxon>Pezizomycotina</taxon>
        <taxon>Sordariomycetes</taxon>
        <taxon>Sordariomycetidae</taxon>
        <taxon>Sordariales</taxon>
        <taxon>Lasiosphaeriaceae</taxon>
        <taxon>Apodospora</taxon>
    </lineage>
</organism>
<sequence>MGTSSLHKMRRPRPFRREPRPQSGWSMIEQMAEEYNHNHSKSDDVQQPQELMLQETTQTDRRITVKGTKGRDTGFPEGFCGNRNTSLPHPKANLSPDASIGEEDIAVTRALARHRMSFIAKKDKQHHHLDRASGLMGTSLQQYSHHLPHLHLHLHKDDHHSSSQNQSQPQQQIISTPEKRIPNDPRLLLMAGKGEKGLGAIGKLALTTLHGAELQRHMVGPPPAAAESKPPASSDVGDGMSTTGSASASEAGGDSARTSRSSSSSGPSALMGDVLSASPVEISSAEDHQHRGKEELDNIGFSLPEGPERRSSTGDGDTTAAAVASLDPRDDPDRGLRKKGSLLLLQRLMHL</sequence>
<name>A0AAE0IJP4_9PEZI</name>
<reference evidence="2" key="2">
    <citation type="submission" date="2023-06" db="EMBL/GenBank/DDBJ databases">
        <authorList>
            <consortium name="Lawrence Berkeley National Laboratory"/>
            <person name="Haridas S."/>
            <person name="Hensen N."/>
            <person name="Bonometti L."/>
            <person name="Westerberg I."/>
            <person name="Brannstrom I.O."/>
            <person name="Guillou S."/>
            <person name="Cros-Aarteil S."/>
            <person name="Calhoun S."/>
            <person name="Kuo A."/>
            <person name="Mondo S."/>
            <person name="Pangilinan J."/>
            <person name="Riley R."/>
            <person name="Labutti K."/>
            <person name="Andreopoulos B."/>
            <person name="Lipzen A."/>
            <person name="Chen C."/>
            <person name="Yanf M."/>
            <person name="Daum C."/>
            <person name="Ng V."/>
            <person name="Clum A."/>
            <person name="Steindorff A."/>
            <person name="Ohm R."/>
            <person name="Martin F."/>
            <person name="Silar P."/>
            <person name="Natvig D."/>
            <person name="Lalanne C."/>
            <person name="Gautier V."/>
            <person name="Ament-Velasquez S.L."/>
            <person name="Kruys A."/>
            <person name="Hutchinson M.I."/>
            <person name="Powell A.J."/>
            <person name="Barry K."/>
            <person name="Miller A.N."/>
            <person name="Grigoriev I.V."/>
            <person name="Debuchy R."/>
            <person name="Gladieux P."/>
            <person name="Thoren M.H."/>
            <person name="Johannesson H."/>
        </authorList>
    </citation>
    <scope>NUCLEOTIDE SEQUENCE</scope>
    <source>
        <strain evidence="2">CBS 118394</strain>
    </source>
</reference>
<feature type="region of interest" description="Disordered" evidence="1">
    <location>
        <begin position="155"/>
        <end position="184"/>
    </location>
</feature>
<feature type="region of interest" description="Disordered" evidence="1">
    <location>
        <begin position="219"/>
        <end position="338"/>
    </location>
</feature>
<comment type="caution">
    <text evidence="2">The sequence shown here is derived from an EMBL/GenBank/DDBJ whole genome shotgun (WGS) entry which is preliminary data.</text>
</comment>
<feature type="region of interest" description="Disordered" evidence="1">
    <location>
        <begin position="67"/>
        <end position="97"/>
    </location>
</feature>
<keyword evidence="3" id="KW-1185">Reference proteome</keyword>
<feature type="region of interest" description="Disordered" evidence="1">
    <location>
        <begin position="1"/>
        <end position="29"/>
    </location>
</feature>
<feature type="compositionally biased region" description="Low complexity" evidence="1">
    <location>
        <begin position="313"/>
        <end position="322"/>
    </location>
</feature>
<evidence type="ECO:0000256" key="1">
    <source>
        <dbReference type="SAM" id="MobiDB-lite"/>
    </source>
</evidence>
<feature type="compositionally biased region" description="Low complexity" evidence="1">
    <location>
        <begin position="162"/>
        <end position="175"/>
    </location>
</feature>
<dbReference type="Proteomes" id="UP001283341">
    <property type="component" value="Unassembled WGS sequence"/>
</dbReference>
<protein>
    <submittedName>
        <fullName evidence="2">Uncharacterized protein</fullName>
    </submittedName>
</protein>
<gene>
    <name evidence="2" type="ORF">B0H66DRAFT_154771</name>
</gene>
<accession>A0AAE0IJP4</accession>
<evidence type="ECO:0000313" key="2">
    <source>
        <dbReference type="EMBL" id="KAK3326290.1"/>
    </source>
</evidence>
<feature type="compositionally biased region" description="Basic and acidic residues" evidence="1">
    <location>
        <begin position="285"/>
        <end position="296"/>
    </location>
</feature>